<evidence type="ECO:0000313" key="2">
    <source>
        <dbReference type="EMBL" id="PWN35635.1"/>
    </source>
</evidence>
<organism evidence="2 3">
    <name type="scientific">Meira miltonrushii</name>
    <dbReference type="NCBI Taxonomy" id="1280837"/>
    <lineage>
        <taxon>Eukaryota</taxon>
        <taxon>Fungi</taxon>
        <taxon>Dikarya</taxon>
        <taxon>Basidiomycota</taxon>
        <taxon>Ustilaginomycotina</taxon>
        <taxon>Exobasidiomycetes</taxon>
        <taxon>Exobasidiales</taxon>
        <taxon>Brachybasidiaceae</taxon>
        <taxon>Meira</taxon>
    </lineage>
</organism>
<dbReference type="GeneID" id="37022671"/>
<dbReference type="AlphaFoldDB" id="A0A316VJF7"/>
<accession>A0A316VJF7</accession>
<gene>
    <name evidence="2" type="ORF">FA14DRAFT_179000</name>
</gene>
<keyword evidence="1" id="KW-0732">Signal</keyword>
<protein>
    <submittedName>
        <fullName evidence="2">Uncharacterized protein</fullName>
    </submittedName>
</protein>
<feature type="signal peptide" evidence="1">
    <location>
        <begin position="1"/>
        <end position="20"/>
    </location>
</feature>
<dbReference type="Proteomes" id="UP000245771">
    <property type="component" value="Unassembled WGS sequence"/>
</dbReference>
<proteinExistence type="predicted"/>
<dbReference type="RefSeq" id="XP_025355937.1">
    <property type="nucleotide sequence ID" value="XM_025500890.1"/>
</dbReference>
<keyword evidence="3" id="KW-1185">Reference proteome</keyword>
<reference evidence="2 3" key="1">
    <citation type="journal article" date="2018" name="Mol. Biol. Evol.">
        <title>Broad Genomic Sampling Reveals a Smut Pathogenic Ancestry of the Fungal Clade Ustilaginomycotina.</title>
        <authorList>
            <person name="Kijpornyongpan T."/>
            <person name="Mondo S.J."/>
            <person name="Barry K."/>
            <person name="Sandor L."/>
            <person name="Lee J."/>
            <person name="Lipzen A."/>
            <person name="Pangilinan J."/>
            <person name="LaButti K."/>
            <person name="Hainaut M."/>
            <person name="Henrissat B."/>
            <person name="Grigoriev I.V."/>
            <person name="Spatafora J.W."/>
            <person name="Aime M.C."/>
        </authorList>
    </citation>
    <scope>NUCLEOTIDE SEQUENCE [LARGE SCALE GENOMIC DNA]</scope>
    <source>
        <strain evidence="2 3">MCA 3882</strain>
    </source>
</reference>
<name>A0A316VJF7_9BASI</name>
<dbReference type="EMBL" id="KZ819603">
    <property type="protein sequence ID" value="PWN35635.1"/>
    <property type="molecule type" value="Genomic_DNA"/>
</dbReference>
<evidence type="ECO:0000256" key="1">
    <source>
        <dbReference type="SAM" id="SignalP"/>
    </source>
</evidence>
<feature type="chain" id="PRO_5016421679" evidence="1">
    <location>
        <begin position="21"/>
        <end position="224"/>
    </location>
</feature>
<dbReference type="InParanoid" id="A0A316VJF7"/>
<sequence>MKATLASLLILATSLSLINAKDSNFVHLKARRHCKALAQKTFTFDDNDYDASKLSPLLDDKTASAAGIRFAGFYGFKNTEKSGVEAASPPNQIVGGAVNGLLDGQHSMYVAQGNPQNIDYFDLEGLSFGCTLLTNDALGLLPGVAQPCKMTMTGYYQGKVIGKRTYNYQPDGQTQSDPQQVKMTNQVCHHDFKGVDKVVFTTDNKLLKAVNLDNIIVVPHTCTQ</sequence>
<evidence type="ECO:0000313" key="3">
    <source>
        <dbReference type="Proteomes" id="UP000245771"/>
    </source>
</evidence>